<gene>
    <name evidence="1" type="ORF">BJP34_07880</name>
</gene>
<evidence type="ECO:0000313" key="2">
    <source>
        <dbReference type="Proteomes" id="UP000177870"/>
    </source>
</evidence>
<protein>
    <submittedName>
        <fullName evidence="1">XisI protein</fullName>
    </submittedName>
</protein>
<dbReference type="Pfam" id="PF08869">
    <property type="entry name" value="XisI"/>
    <property type="match status" value="1"/>
</dbReference>
<proteinExistence type="predicted"/>
<dbReference type="STRING" id="1458985.BJP34_07880"/>
<dbReference type="SUPFAM" id="SSF143847">
    <property type="entry name" value="XisI-like"/>
    <property type="match status" value="1"/>
</dbReference>
<dbReference type="InterPro" id="IPR035943">
    <property type="entry name" value="XisI-like_sf"/>
</dbReference>
<sequence>MDKVEQYRQFVKLILTEHSQIATPTDRDTVKAELIFDREHDHYQLAYVGWQGDKRVFGPVMHFDIIDGKIWIQYNGTEDSVAERLVEMGVPTSDIVLGFHSAFKRQFTRYAVG</sequence>
<organism evidence="1 2">
    <name type="scientific">Moorena producens PAL-8-15-08-1</name>
    <dbReference type="NCBI Taxonomy" id="1458985"/>
    <lineage>
        <taxon>Bacteria</taxon>
        <taxon>Bacillati</taxon>
        <taxon>Cyanobacteriota</taxon>
        <taxon>Cyanophyceae</taxon>
        <taxon>Coleofasciculales</taxon>
        <taxon>Coleofasciculaceae</taxon>
        <taxon>Moorena</taxon>
    </lineage>
</organism>
<dbReference type="Proteomes" id="UP000177870">
    <property type="component" value="Chromosome"/>
</dbReference>
<dbReference type="EMBL" id="CP017599">
    <property type="protein sequence ID" value="AOW99384.1"/>
    <property type="molecule type" value="Genomic_DNA"/>
</dbReference>
<reference evidence="2" key="1">
    <citation type="submission" date="2016-10" db="EMBL/GenBank/DDBJ databases">
        <title>Comparative genomics uncovers the prolific and rare metabolic potential of the cyanobacterial genus Moorea.</title>
        <authorList>
            <person name="Leao T."/>
            <person name="Castelao G."/>
            <person name="Korobeynikov A."/>
            <person name="Monroe E.A."/>
            <person name="Podell S."/>
            <person name="Glukhov E."/>
            <person name="Allen E."/>
            <person name="Gerwick W.H."/>
            <person name="Gerwick L."/>
        </authorList>
    </citation>
    <scope>NUCLEOTIDE SEQUENCE [LARGE SCALE GENOMIC DNA]</scope>
    <source>
        <strain evidence="2">PAL-8-15-08-1</strain>
    </source>
</reference>
<dbReference type="InterPro" id="IPR014968">
    <property type="entry name" value="XisI"/>
</dbReference>
<evidence type="ECO:0000313" key="1">
    <source>
        <dbReference type="EMBL" id="AOW99384.1"/>
    </source>
</evidence>
<dbReference type="Gene3D" id="3.30.310.110">
    <property type="entry name" value="XisI-like"/>
    <property type="match status" value="1"/>
</dbReference>
<dbReference type="AlphaFoldDB" id="A0A1D8TP57"/>
<name>A0A1D8TP57_9CYAN</name>
<accession>A0A1D8TP57</accession>
<dbReference type="OrthoDB" id="467081at2"/>
<dbReference type="RefSeq" id="WP_070391868.1">
    <property type="nucleotide sequence ID" value="NZ_CP017599.1"/>
</dbReference>
<dbReference type="KEGG" id="mpro:BJP34_07880"/>
<dbReference type="CDD" id="cd16382">
    <property type="entry name" value="XisI-like"/>
    <property type="match status" value="1"/>
</dbReference>